<evidence type="ECO:0000313" key="2">
    <source>
        <dbReference type="EMBL" id="KAA2239991.1"/>
    </source>
</evidence>
<keyword evidence="2" id="KW-0378">Hydrolase</keyword>
<keyword evidence="3" id="KW-1185">Reference proteome</keyword>
<evidence type="ECO:0000256" key="1">
    <source>
        <dbReference type="ARBA" id="ARBA00022729"/>
    </source>
</evidence>
<dbReference type="Gene3D" id="3.40.50.1820">
    <property type="entry name" value="alpha/beta hydrolase"/>
    <property type="match status" value="1"/>
</dbReference>
<proteinExistence type="predicted"/>
<dbReference type="InterPro" id="IPR029058">
    <property type="entry name" value="AB_hydrolase_fold"/>
</dbReference>
<reference evidence="2 3" key="1">
    <citation type="submission" date="2019-09" db="EMBL/GenBank/DDBJ databases">
        <title>Chitinophaga ginsengihumi sp. nov., isolated from soil of ginseng rhizosphere.</title>
        <authorList>
            <person name="Lee J."/>
        </authorList>
    </citation>
    <scope>NUCLEOTIDE SEQUENCE [LARGE SCALE GENOMIC DNA]</scope>
    <source>
        <strain evidence="2 3">BN140078</strain>
    </source>
</reference>
<dbReference type="Proteomes" id="UP000324611">
    <property type="component" value="Unassembled WGS sequence"/>
</dbReference>
<keyword evidence="1" id="KW-0732">Signal</keyword>
<name>A0A5B2VLP1_9BACT</name>
<dbReference type="InterPro" id="IPR000801">
    <property type="entry name" value="Esterase-like"/>
</dbReference>
<accession>A0A5B2VLP1</accession>
<comment type="caution">
    <text evidence="2">The sequence shown here is derived from an EMBL/GenBank/DDBJ whole genome shotgun (WGS) entry which is preliminary data.</text>
</comment>
<dbReference type="Pfam" id="PF00756">
    <property type="entry name" value="Esterase"/>
    <property type="match status" value="1"/>
</dbReference>
<dbReference type="EMBL" id="VUOC01000004">
    <property type="protein sequence ID" value="KAA2239991.1"/>
    <property type="molecule type" value="Genomic_DNA"/>
</dbReference>
<dbReference type="GO" id="GO:0016787">
    <property type="term" value="F:hydrolase activity"/>
    <property type="evidence" value="ECO:0007669"/>
    <property type="project" value="UniProtKB-KW"/>
</dbReference>
<reference evidence="2 3" key="2">
    <citation type="submission" date="2019-09" db="EMBL/GenBank/DDBJ databases">
        <authorList>
            <person name="Jin C."/>
        </authorList>
    </citation>
    <scope>NUCLEOTIDE SEQUENCE [LARGE SCALE GENOMIC DNA]</scope>
    <source>
        <strain evidence="2 3">BN140078</strain>
    </source>
</reference>
<dbReference type="SUPFAM" id="SSF53474">
    <property type="entry name" value="alpha/beta-Hydrolases"/>
    <property type="match status" value="1"/>
</dbReference>
<evidence type="ECO:0000313" key="3">
    <source>
        <dbReference type="Proteomes" id="UP000324611"/>
    </source>
</evidence>
<dbReference type="PANTHER" id="PTHR43037">
    <property type="entry name" value="UNNAMED PRODUCT-RELATED"/>
    <property type="match status" value="1"/>
</dbReference>
<gene>
    <name evidence="2" type="ORF">F0L74_27820</name>
</gene>
<protein>
    <submittedName>
        <fullName evidence="2">Alpha/beta hydrolase</fullName>
    </submittedName>
</protein>
<dbReference type="RefSeq" id="WP_149841168.1">
    <property type="nucleotide sequence ID" value="NZ_VUOC01000004.1"/>
</dbReference>
<dbReference type="AlphaFoldDB" id="A0A5B2VLP1"/>
<sequence length="818" mass="90214">MHLRRTLLLWILLLTCGLLPAQQRYQFTQGLISGPSHQYGRQALFTDPLAWQLYTGTMPTPVEGGSVPALKPGETNNWQAIKADSAGMFKGRVINNGYLYLTYESPKETTAVLNISGHQMVYVNGVPHAGDVYRYGWMYAPITLKKGLNQFLVRTARSFGGQGIQAQLLFPEKPVYISTADSTLPFIITGQKNDSLLGAVVIVNASSRALKNYTLLAGITGDPSDKAYMEVPEIPAMSTRKVAFKLNAGYIPKKRTINCTLDLRTSLFTVATNTITLQVADPGEHYSSTFISDMDGSVQYYSVSPQVKDDNTPKGAPALFFSVHGAEVQAINQARAYQQKDWGVLVAPTNRRPRGFNWEDWGRLDALEVLNIAKQTFSPDPTKIYLTGHSMGGHGSWFLGATYPGNWAAVAPCSGYPTLLGYGSADGLIPDSPKNDVERILLRASNQSNVIKLANNYKAAGIYILHGDSDKVVSVNYARQMKQVLAGFHADYSYYEYPGGEHWYGNQCVDWPPLFQFLKWHTIIADSLYNNIDFTTASPAISSGMRWAHILQQQQSLEYSRIQLHRNADRHTITGTTANVQTLAINVADLPAGEALSIALDNETPLSFTRKATDTIVYLHHTSQWAIGAVPSAKEKGPQRNGTFKEGFNHRMVFVYGTTGTKEENEWAFNKARYDAETWYYRGNGAVDLVADKDFKPAAYPDRGIILYGHAGSNKAWASLLQHCPIQVSKGQIQAGKQQYTGDALAAYFTWPREDSETASIAVISGTGLLGMHAAEANQYFAGGSGFPDYMIFTADLLKGDISAMKTAGFYNNQWELE</sequence>
<organism evidence="2 3">
    <name type="scientific">Chitinophaga agrisoli</name>
    <dbReference type="NCBI Taxonomy" id="2607653"/>
    <lineage>
        <taxon>Bacteria</taxon>
        <taxon>Pseudomonadati</taxon>
        <taxon>Bacteroidota</taxon>
        <taxon>Chitinophagia</taxon>
        <taxon>Chitinophagales</taxon>
        <taxon>Chitinophagaceae</taxon>
        <taxon>Chitinophaga</taxon>
    </lineage>
</organism>
<dbReference type="InterPro" id="IPR050955">
    <property type="entry name" value="Plant_Biomass_Hydrol_Est"/>
</dbReference>
<dbReference type="PANTHER" id="PTHR43037:SF4">
    <property type="entry name" value="PEPTIDASE S9 PROLYL OLIGOPEPTIDASE CATALYTIC DOMAIN-CONTAINING PROTEIN"/>
    <property type="match status" value="1"/>
</dbReference>